<keyword evidence="7 15" id="KW-0963">Cytoplasm</keyword>
<evidence type="ECO:0000256" key="10">
    <source>
        <dbReference type="ARBA" id="ARBA00022691"/>
    </source>
</evidence>
<evidence type="ECO:0000256" key="14">
    <source>
        <dbReference type="ARBA" id="ARBA00047783"/>
    </source>
</evidence>
<feature type="domain" description="tRNA methyltransferase TRMD/TRM10-type" evidence="18">
    <location>
        <begin position="1"/>
        <end position="225"/>
    </location>
</feature>
<evidence type="ECO:0000313" key="19">
    <source>
        <dbReference type="EMBL" id="ROT47047.1"/>
    </source>
</evidence>
<comment type="function">
    <text evidence="1 15 17">Specifically methylates guanosine-37 in various tRNAs.</text>
</comment>
<evidence type="ECO:0000313" key="20">
    <source>
        <dbReference type="EMBL" id="ROT47626.1"/>
    </source>
</evidence>
<dbReference type="InterPro" id="IPR029026">
    <property type="entry name" value="tRNA_m1G_MTases_N"/>
</dbReference>
<sequence>MRIDIITCLPQLFESPLKHFIFQRAIKQHLLSINIHNLRHYTPYKHDKIDDSLYGGDAGMLLMVEPIANCIRALQKEQNYDEVIYMAPDGEPLTQDLVNKCSLKQNIMVLCGHYKGIDERIRKHFITLEISIGDYVLSGGELPALILADAIVRVIPGVISDASSVLADSFQDGLVAPPAYTRPYNYEGMMVPDVLLSGNHKAIQEWAQQEKVARTKKRRPHLIEKKEVI</sequence>
<dbReference type="PIRSF" id="PIRSF000386">
    <property type="entry name" value="tRNA_mtase"/>
    <property type="match status" value="1"/>
</dbReference>
<dbReference type="InterPro" id="IPR023148">
    <property type="entry name" value="tRNA_m1G_MeTrfase_C_sf"/>
</dbReference>
<dbReference type="InterPro" id="IPR016009">
    <property type="entry name" value="tRNA_MeTrfase_TRMD/TRM10"/>
</dbReference>
<dbReference type="Proteomes" id="UP000270927">
    <property type="component" value="Unassembled WGS sequence"/>
</dbReference>
<comment type="caution">
    <text evidence="19">The sequence shown here is derived from an EMBL/GenBank/DDBJ whole genome shotgun (WGS) entry which is preliminary data.</text>
</comment>
<keyword evidence="9 15" id="KW-0808">Transferase</keyword>
<dbReference type="NCBIfam" id="TIGR00088">
    <property type="entry name" value="trmD"/>
    <property type="match status" value="1"/>
</dbReference>
<feature type="binding site" evidence="15 16">
    <location>
        <position position="112"/>
    </location>
    <ligand>
        <name>S-adenosyl-L-methionine</name>
        <dbReference type="ChEBI" id="CHEBI:59789"/>
    </ligand>
</feature>
<dbReference type="HAMAP" id="MF_00605">
    <property type="entry name" value="TrmD"/>
    <property type="match status" value="1"/>
</dbReference>
<dbReference type="PANTHER" id="PTHR46417">
    <property type="entry name" value="TRNA (GUANINE-N(1)-)-METHYLTRANSFERASE"/>
    <property type="match status" value="1"/>
</dbReference>
<dbReference type="Pfam" id="PF01746">
    <property type="entry name" value="tRNA_m1G_MT"/>
    <property type="match status" value="1"/>
</dbReference>
<dbReference type="EMBL" id="RARA01000019">
    <property type="protein sequence ID" value="ROT47626.1"/>
    <property type="molecule type" value="Genomic_DNA"/>
</dbReference>
<evidence type="ECO:0000256" key="15">
    <source>
        <dbReference type="HAMAP-Rule" id="MF_00605"/>
    </source>
</evidence>
<keyword evidence="21" id="KW-1185">Reference proteome</keyword>
<evidence type="ECO:0000256" key="11">
    <source>
        <dbReference type="ARBA" id="ARBA00022694"/>
    </source>
</evidence>
<evidence type="ECO:0000256" key="5">
    <source>
        <dbReference type="ARBA" id="ARBA00012807"/>
    </source>
</evidence>
<dbReference type="FunFam" id="3.40.1280.10:FF:000001">
    <property type="entry name" value="tRNA (guanine-N(1)-)-methyltransferase"/>
    <property type="match status" value="1"/>
</dbReference>
<gene>
    <name evidence="15 19" type="primary">trmD</name>
    <name evidence="20" type="ORF">EDM02_01495</name>
    <name evidence="19" type="ORF">EDM02_04095</name>
</gene>
<evidence type="ECO:0000256" key="2">
    <source>
        <dbReference type="ARBA" id="ARBA00004496"/>
    </source>
</evidence>
<evidence type="ECO:0000256" key="12">
    <source>
        <dbReference type="ARBA" id="ARBA00029736"/>
    </source>
</evidence>
<accession>A0A3N2QB62</accession>
<dbReference type="CDD" id="cd18080">
    <property type="entry name" value="TrmD-like"/>
    <property type="match status" value="1"/>
</dbReference>
<keyword evidence="8 15" id="KW-0489">Methyltransferase</keyword>
<keyword evidence="11 15" id="KW-0819">tRNA processing</keyword>
<protein>
    <recommendedName>
        <fullName evidence="6 15">tRNA (guanine-N(1)-)-methyltransferase</fullName>
        <ecNumber evidence="5 15">2.1.1.228</ecNumber>
    </recommendedName>
    <alternativeName>
        <fullName evidence="12 15">M1G-methyltransferase</fullName>
    </alternativeName>
    <alternativeName>
        <fullName evidence="13 15">tRNA [GM37] methyltransferase</fullName>
    </alternativeName>
</protein>
<evidence type="ECO:0000259" key="18">
    <source>
        <dbReference type="Pfam" id="PF01746"/>
    </source>
</evidence>
<evidence type="ECO:0000313" key="21">
    <source>
        <dbReference type="Proteomes" id="UP000270927"/>
    </source>
</evidence>
<dbReference type="EC" id="2.1.1.228" evidence="5 15"/>
<dbReference type="Gene3D" id="3.40.1280.10">
    <property type="match status" value="1"/>
</dbReference>
<comment type="subunit">
    <text evidence="4 15 17">Homodimer.</text>
</comment>
<dbReference type="RefSeq" id="WP_123662507.1">
    <property type="nucleotide sequence ID" value="NZ_RARA01000019.1"/>
</dbReference>
<evidence type="ECO:0000256" key="1">
    <source>
        <dbReference type="ARBA" id="ARBA00002634"/>
    </source>
</evidence>
<keyword evidence="10 15" id="KW-0949">S-adenosyl-L-methionine</keyword>
<evidence type="ECO:0000256" key="9">
    <source>
        <dbReference type="ARBA" id="ARBA00022679"/>
    </source>
</evidence>
<evidence type="ECO:0000256" key="4">
    <source>
        <dbReference type="ARBA" id="ARBA00011738"/>
    </source>
</evidence>
<proteinExistence type="inferred from homology"/>
<evidence type="ECO:0000256" key="17">
    <source>
        <dbReference type="RuleBase" id="RU003464"/>
    </source>
</evidence>
<dbReference type="InterPro" id="IPR002649">
    <property type="entry name" value="tRNA_m1G_MeTrfase_TrmD"/>
</dbReference>
<dbReference type="GO" id="GO:0002939">
    <property type="term" value="P:tRNA N1-guanine methylation"/>
    <property type="evidence" value="ECO:0007669"/>
    <property type="project" value="TreeGrafter"/>
</dbReference>
<dbReference type="GO" id="GO:0052906">
    <property type="term" value="F:tRNA (guanine(37)-N1)-methyltransferase activity"/>
    <property type="evidence" value="ECO:0007669"/>
    <property type="project" value="UniProtKB-UniRule"/>
</dbReference>
<evidence type="ECO:0000256" key="8">
    <source>
        <dbReference type="ARBA" id="ARBA00022603"/>
    </source>
</evidence>
<evidence type="ECO:0000256" key="16">
    <source>
        <dbReference type="PIRSR" id="PIRSR000386-1"/>
    </source>
</evidence>
<feature type="binding site" evidence="15 16">
    <location>
        <begin position="132"/>
        <end position="137"/>
    </location>
    <ligand>
        <name>S-adenosyl-L-methionine</name>
        <dbReference type="ChEBI" id="CHEBI:59789"/>
    </ligand>
</feature>
<dbReference type="SUPFAM" id="SSF75217">
    <property type="entry name" value="alpha/beta knot"/>
    <property type="match status" value="1"/>
</dbReference>
<comment type="catalytic activity">
    <reaction evidence="14 15 17">
        <text>guanosine(37) in tRNA + S-adenosyl-L-methionine = N(1)-methylguanosine(37) in tRNA + S-adenosyl-L-homocysteine + H(+)</text>
        <dbReference type="Rhea" id="RHEA:36899"/>
        <dbReference type="Rhea" id="RHEA-COMP:10145"/>
        <dbReference type="Rhea" id="RHEA-COMP:10147"/>
        <dbReference type="ChEBI" id="CHEBI:15378"/>
        <dbReference type="ChEBI" id="CHEBI:57856"/>
        <dbReference type="ChEBI" id="CHEBI:59789"/>
        <dbReference type="ChEBI" id="CHEBI:73542"/>
        <dbReference type="ChEBI" id="CHEBI:74269"/>
        <dbReference type="EC" id="2.1.1.228"/>
    </reaction>
</comment>
<reference evidence="19 21" key="1">
    <citation type="submission" date="2018-09" db="EMBL/GenBank/DDBJ databases">
        <title>Comparative Genomics of Wolbachia-Cardinium Dual Endosymbiosis in a Plant-Parasitic Nematode.</title>
        <authorList>
            <person name="Brown A.M.V."/>
            <person name="Wasala S.K."/>
            <person name="Howe D.K."/>
            <person name="Peetz A.B."/>
            <person name="Zasada I.A."/>
            <person name="Denver D.R."/>
        </authorList>
    </citation>
    <scope>NUCLEOTIDE SEQUENCE [LARGE SCALE GENOMIC DNA]</scope>
    <source>
        <strain evidence="19 21">Pp_1</strain>
    </source>
</reference>
<comment type="similarity">
    <text evidence="3 15 17">Belongs to the RNA methyltransferase TrmD family.</text>
</comment>
<evidence type="ECO:0000256" key="3">
    <source>
        <dbReference type="ARBA" id="ARBA00007630"/>
    </source>
</evidence>
<dbReference type="PANTHER" id="PTHR46417:SF1">
    <property type="entry name" value="TRNA (GUANINE-N(1)-)-METHYLTRANSFERASE"/>
    <property type="match status" value="1"/>
</dbReference>
<dbReference type="AlphaFoldDB" id="A0A3N2QB62"/>
<dbReference type="OrthoDB" id="9807416at2"/>
<dbReference type="NCBIfam" id="NF000648">
    <property type="entry name" value="PRK00026.1"/>
    <property type="match status" value="1"/>
</dbReference>
<comment type="subcellular location">
    <subcellularLocation>
        <location evidence="2 15 17">Cytoplasm</location>
    </subcellularLocation>
</comment>
<dbReference type="Gene3D" id="1.10.1270.20">
    <property type="entry name" value="tRNA(m1g37)methyltransferase, domain 2"/>
    <property type="match status" value="1"/>
</dbReference>
<organism evidence="19 21">
    <name type="scientific">Candidatus Cardinium hertigii</name>
    <dbReference type="NCBI Taxonomy" id="247481"/>
    <lineage>
        <taxon>Bacteria</taxon>
        <taxon>Pseudomonadati</taxon>
        <taxon>Bacteroidota</taxon>
        <taxon>Cytophagia</taxon>
        <taxon>Cytophagales</taxon>
        <taxon>Amoebophilaceae</taxon>
        <taxon>Candidatus Cardinium</taxon>
    </lineage>
</organism>
<evidence type="ECO:0000256" key="6">
    <source>
        <dbReference type="ARBA" id="ARBA00014679"/>
    </source>
</evidence>
<evidence type="ECO:0000256" key="13">
    <source>
        <dbReference type="ARBA" id="ARBA00033392"/>
    </source>
</evidence>
<evidence type="ECO:0000256" key="7">
    <source>
        <dbReference type="ARBA" id="ARBA00022490"/>
    </source>
</evidence>
<dbReference type="EMBL" id="RARA01000026">
    <property type="protein sequence ID" value="ROT47047.1"/>
    <property type="molecule type" value="Genomic_DNA"/>
</dbReference>
<dbReference type="InterPro" id="IPR029028">
    <property type="entry name" value="Alpha/beta_knot_MTases"/>
</dbReference>
<dbReference type="GO" id="GO:0005829">
    <property type="term" value="C:cytosol"/>
    <property type="evidence" value="ECO:0007669"/>
    <property type="project" value="TreeGrafter"/>
</dbReference>
<name>A0A3N2QB62_9BACT</name>